<dbReference type="SUPFAM" id="SSF50814">
    <property type="entry name" value="Lipocalins"/>
    <property type="match status" value="1"/>
</dbReference>
<dbReference type="Proteomes" id="UP000736335">
    <property type="component" value="Unassembled WGS sequence"/>
</dbReference>
<sequence>MAAPDNVSTLDLSGKFNHSLSDDTDQILSLQGVGWVTRKIIKSATITLHIKHYKSDQSVEHIDIEQTLTGGLTASPEDRTLDWTLRKVDNSLFGAAIAKSRRIPVAEITDEYLKQGWLPDVSRDGAIEAYAESDKEKNSHTWKSNMIWGFEDIKGERRYTRRIRFTGPKGEDIKARLVYDYGMSPAFWAFKIFIVTG</sequence>
<gene>
    <name evidence="1" type="ORF">BJ322DRAFT_1002931</name>
</gene>
<protein>
    <submittedName>
        <fullName evidence="1">Uncharacterized protein</fullName>
    </submittedName>
</protein>
<dbReference type="PANTHER" id="PTHR38115:SF1">
    <property type="entry name" value="LIPOCALIN-LIKE DOMAIN-CONTAINING PROTEIN"/>
    <property type="match status" value="1"/>
</dbReference>
<evidence type="ECO:0000313" key="1">
    <source>
        <dbReference type="EMBL" id="KAF9787283.1"/>
    </source>
</evidence>
<comment type="caution">
    <text evidence="1">The sequence shown here is derived from an EMBL/GenBank/DDBJ whole genome shotgun (WGS) entry which is preliminary data.</text>
</comment>
<dbReference type="Gene3D" id="2.40.128.20">
    <property type="match status" value="1"/>
</dbReference>
<dbReference type="EMBL" id="WIUZ02000005">
    <property type="protein sequence ID" value="KAF9787283.1"/>
    <property type="molecule type" value="Genomic_DNA"/>
</dbReference>
<dbReference type="PANTHER" id="PTHR38115">
    <property type="entry name" value="LIPOCALIN-LIKE DOMAIN-CONTAINING PROTEIN"/>
    <property type="match status" value="1"/>
</dbReference>
<name>A0A9P6HHX7_9AGAM</name>
<evidence type="ECO:0000313" key="2">
    <source>
        <dbReference type="Proteomes" id="UP000736335"/>
    </source>
</evidence>
<dbReference type="InterPro" id="IPR012674">
    <property type="entry name" value="Calycin"/>
</dbReference>
<reference evidence="1" key="2">
    <citation type="submission" date="2020-11" db="EMBL/GenBank/DDBJ databases">
        <authorList>
            <consortium name="DOE Joint Genome Institute"/>
            <person name="Kuo A."/>
            <person name="Miyauchi S."/>
            <person name="Kiss E."/>
            <person name="Drula E."/>
            <person name="Kohler A."/>
            <person name="Sanchez-Garcia M."/>
            <person name="Andreopoulos B."/>
            <person name="Barry K.W."/>
            <person name="Bonito G."/>
            <person name="Buee M."/>
            <person name="Carver A."/>
            <person name="Chen C."/>
            <person name="Cichocki N."/>
            <person name="Clum A."/>
            <person name="Culley D."/>
            <person name="Crous P.W."/>
            <person name="Fauchery L."/>
            <person name="Girlanda M."/>
            <person name="Hayes R."/>
            <person name="Keri Z."/>
            <person name="Labutti K."/>
            <person name="Lipzen A."/>
            <person name="Lombard V."/>
            <person name="Magnuson J."/>
            <person name="Maillard F."/>
            <person name="Morin E."/>
            <person name="Murat C."/>
            <person name="Nolan M."/>
            <person name="Ohm R."/>
            <person name="Pangilinan J."/>
            <person name="Pereira M."/>
            <person name="Perotto S."/>
            <person name="Peter M."/>
            <person name="Riley R."/>
            <person name="Sitrit Y."/>
            <person name="Stielow B."/>
            <person name="Szollosi G."/>
            <person name="Zifcakova L."/>
            <person name="Stursova M."/>
            <person name="Spatafora J.W."/>
            <person name="Tedersoo L."/>
            <person name="Vaario L.-M."/>
            <person name="Yamada A."/>
            <person name="Yan M."/>
            <person name="Wang P."/>
            <person name="Xu J."/>
            <person name="Bruns T."/>
            <person name="Baldrian P."/>
            <person name="Vilgalys R."/>
            <person name="Henrissat B."/>
            <person name="Grigoriev I.V."/>
            <person name="Hibbett D."/>
            <person name="Nagy L.G."/>
            <person name="Martin F.M."/>
        </authorList>
    </citation>
    <scope>NUCLEOTIDE SEQUENCE</scope>
    <source>
        <strain evidence="1">UH-Tt-Lm1</strain>
    </source>
</reference>
<reference evidence="1" key="1">
    <citation type="journal article" date="2020" name="Nat. Commun.">
        <title>Large-scale genome sequencing of mycorrhizal fungi provides insights into the early evolution of symbiotic traits.</title>
        <authorList>
            <person name="Miyauchi S."/>
            <person name="Kiss E."/>
            <person name="Kuo A."/>
            <person name="Drula E."/>
            <person name="Kohler A."/>
            <person name="Sanchez-Garcia M."/>
            <person name="Morin E."/>
            <person name="Andreopoulos B."/>
            <person name="Barry K.W."/>
            <person name="Bonito G."/>
            <person name="Buee M."/>
            <person name="Carver A."/>
            <person name="Chen C."/>
            <person name="Cichocki N."/>
            <person name="Clum A."/>
            <person name="Culley D."/>
            <person name="Crous P.W."/>
            <person name="Fauchery L."/>
            <person name="Girlanda M."/>
            <person name="Hayes R.D."/>
            <person name="Keri Z."/>
            <person name="LaButti K."/>
            <person name="Lipzen A."/>
            <person name="Lombard V."/>
            <person name="Magnuson J."/>
            <person name="Maillard F."/>
            <person name="Murat C."/>
            <person name="Nolan M."/>
            <person name="Ohm R.A."/>
            <person name="Pangilinan J."/>
            <person name="Pereira M.F."/>
            <person name="Perotto S."/>
            <person name="Peter M."/>
            <person name="Pfister S."/>
            <person name="Riley R."/>
            <person name="Sitrit Y."/>
            <person name="Stielow J.B."/>
            <person name="Szollosi G."/>
            <person name="Zifcakova L."/>
            <person name="Stursova M."/>
            <person name="Spatafora J.W."/>
            <person name="Tedersoo L."/>
            <person name="Vaario L.M."/>
            <person name="Yamada A."/>
            <person name="Yan M."/>
            <person name="Wang P."/>
            <person name="Xu J."/>
            <person name="Bruns T."/>
            <person name="Baldrian P."/>
            <person name="Vilgalys R."/>
            <person name="Dunand C."/>
            <person name="Henrissat B."/>
            <person name="Grigoriev I.V."/>
            <person name="Hibbett D."/>
            <person name="Nagy L.G."/>
            <person name="Martin F.M."/>
        </authorList>
    </citation>
    <scope>NUCLEOTIDE SEQUENCE</scope>
    <source>
        <strain evidence="1">UH-Tt-Lm1</strain>
    </source>
</reference>
<organism evidence="1 2">
    <name type="scientific">Thelephora terrestris</name>
    <dbReference type="NCBI Taxonomy" id="56493"/>
    <lineage>
        <taxon>Eukaryota</taxon>
        <taxon>Fungi</taxon>
        <taxon>Dikarya</taxon>
        <taxon>Basidiomycota</taxon>
        <taxon>Agaricomycotina</taxon>
        <taxon>Agaricomycetes</taxon>
        <taxon>Thelephorales</taxon>
        <taxon>Thelephoraceae</taxon>
        <taxon>Thelephora</taxon>
    </lineage>
</organism>
<dbReference type="OrthoDB" id="425354at2759"/>
<proteinExistence type="predicted"/>
<keyword evidence="2" id="KW-1185">Reference proteome</keyword>
<accession>A0A9P6HHX7</accession>
<dbReference type="AlphaFoldDB" id="A0A9P6HHX7"/>
<dbReference type="InterPro" id="IPR053037">
    <property type="entry name" value="Pericyclase_pydY-like"/>
</dbReference>